<comment type="similarity">
    <text evidence="2 6">Belongs to the drug/metabolite transporter (DMT) superfamily. Plant drug/metabolite exporter (P-DME) (TC 2.A.7.4) family.</text>
</comment>
<evidence type="ECO:0000256" key="1">
    <source>
        <dbReference type="ARBA" id="ARBA00004141"/>
    </source>
</evidence>
<keyword evidence="4 6" id="KW-1133">Transmembrane helix</keyword>
<dbReference type="Pfam" id="PF00892">
    <property type="entry name" value="EamA"/>
    <property type="match status" value="1"/>
</dbReference>
<feature type="domain" description="EamA" evidence="7">
    <location>
        <begin position="22"/>
        <end position="150"/>
    </location>
</feature>
<keyword evidence="9" id="KW-1185">Reference proteome</keyword>
<reference evidence="9" key="1">
    <citation type="journal article" date="2020" name="Nat. Commun.">
        <title>Genome sequence of the cluster root forming white lupin.</title>
        <authorList>
            <person name="Hufnagel B."/>
            <person name="Marques A."/>
            <person name="Soriano A."/>
            <person name="Marques L."/>
            <person name="Divol F."/>
            <person name="Doumas P."/>
            <person name="Sallet E."/>
            <person name="Mancinotti D."/>
            <person name="Carrere S."/>
            <person name="Marande W."/>
            <person name="Arribat S."/>
            <person name="Keller J."/>
            <person name="Huneau C."/>
            <person name="Blein T."/>
            <person name="Aime D."/>
            <person name="Laguerre M."/>
            <person name="Taylor J."/>
            <person name="Schubert V."/>
            <person name="Nelson M."/>
            <person name="Geu-Flores F."/>
            <person name="Crespi M."/>
            <person name="Gallardo-Guerrero K."/>
            <person name="Delaux P.-M."/>
            <person name="Salse J."/>
            <person name="Berges H."/>
            <person name="Guyot R."/>
            <person name="Gouzy J."/>
            <person name="Peret B."/>
        </authorList>
    </citation>
    <scope>NUCLEOTIDE SEQUENCE [LARGE SCALE GENOMIC DNA]</scope>
    <source>
        <strain evidence="9">cv. Amiga</strain>
    </source>
</reference>
<dbReference type="Proteomes" id="UP000447434">
    <property type="component" value="Chromosome 11"/>
</dbReference>
<proteinExistence type="inferred from homology"/>
<evidence type="ECO:0000256" key="6">
    <source>
        <dbReference type="RuleBase" id="RU363077"/>
    </source>
</evidence>
<dbReference type="InterPro" id="IPR030184">
    <property type="entry name" value="WAT1-related"/>
</dbReference>
<evidence type="ECO:0000313" key="8">
    <source>
        <dbReference type="EMBL" id="KAE9603976.1"/>
    </source>
</evidence>
<gene>
    <name evidence="8" type="ORF">Lalb_Chr11g0066461</name>
</gene>
<feature type="transmembrane region" description="Helical" evidence="6">
    <location>
        <begin position="7"/>
        <end position="27"/>
    </location>
</feature>
<comment type="caution">
    <text evidence="8">The sequence shown here is derived from an EMBL/GenBank/DDBJ whole genome shotgun (WGS) entry which is preliminary data.</text>
</comment>
<dbReference type="EMBL" id="WOCE01000011">
    <property type="protein sequence ID" value="KAE9603976.1"/>
    <property type="molecule type" value="Genomic_DNA"/>
</dbReference>
<sequence length="354" mass="38581">MEGFGKVTIPFIGMVMAECAQVGLIILSKQIMLQGMNNFIFIFYSNTLAALILLPSSFFIHRSHRPKITFPILSGFFLLGLLGYLAQAFGYAGIYYSSATLSTSLLNLVPGFTFILAVIFRMEQLDWRRSSSLAKTLGTIVSIAGAFVVTLYKGPALLKGLRLLSPANSSQEPVFTQESNWILGGLFLAADCVLASAYIILQASILKKYPAELIVVFFYCFFVAIQSGVTCLVMKRDIGAWSLEPKFRLLVVLYSGVFGSAFQVGVITWCLHQTGPVFVSIFKPIGIAVSVVVGVAFLGDTFYLGSLLGATVIVVGFYSVLWGKAKEIEDASMRSLESNSNKTPLLKGINTEEI</sequence>
<evidence type="ECO:0000256" key="3">
    <source>
        <dbReference type="ARBA" id="ARBA00022692"/>
    </source>
</evidence>
<dbReference type="GO" id="GO:0022857">
    <property type="term" value="F:transmembrane transporter activity"/>
    <property type="evidence" value="ECO:0007669"/>
    <property type="project" value="InterPro"/>
</dbReference>
<dbReference type="PANTHER" id="PTHR31218">
    <property type="entry name" value="WAT1-RELATED PROTEIN"/>
    <property type="match status" value="1"/>
</dbReference>
<feature type="transmembrane region" description="Helical" evidence="6">
    <location>
        <begin position="213"/>
        <end position="235"/>
    </location>
</feature>
<comment type="subcellular location">
    <subcellularLocation>
        <location evidence="1 6">Membrane</location>
        <topology evidence="1 6">Multi-pass membrane protein</topology>
    </subcellularLocation>
</comment>
<feature type="transmembrane region" description="Helical" evidence="6">
    <location>
        <begin position="181"/>
        <end position="201"/>
    </location>
</feature>
<feature type="transmembrane region" description="Helical" evidence="6">
    <location>
        <begin position="247"/>
        <end position="270"/>
    </location>
</feature>
<evidence type="ECO:0000256" key="4">
    <source>
        <dbReference type="ARBA" id="ARBA00022989"/>
    </source>
</evidence>
<evidence type="ECO:0000313" key="9">
    <source>
        <dbReference type="Proteomes" id="UP000447434"/>
    </source>
</evidence>
<feature type="transmembrane region" description="Helical" evidence="6">
    <location>
        <begin position="39"/>
        <end position="60"/>
    </location>
</feature>
<feature type="transmembrane region" description="Helical" evidence="6">
    <location>
        <begin position="303"/>
        <end position="323"/>
    </location>
</feature>
<dbReference type="GO" id="GO:0016020">
    <property type="term" value="C:membrane"/>
    <property type="evidence" value="ECO:0007669"/>
    <property type="project" value="UniProtKB-SubCell"/>
</dbReference>
<protein>
    <recommendedName>
        <fullName evidence="6">WAT1-related protein</fullName>
    </recommendedName>
</protein>
<dbReference type="SUPFAM" id="SSF103481">
    <property type="entry name" value="Multidrug resistance efflux transporter EmrE"/>
    <property type="match status" value="2"/>
</dbReference>
<accession>A0A6A4PRQ8</accession>
<feature type="transmembrane region" description="Helical" evidence="6">
    <location>
        <begin position="72"/>
        <end position="94"/>
    </location>
</feature>
<dbReference type="InterPro" id="IPR037185">
    <property type="entry name" value="EmrE-like"/>
</dbReference>
<feature type="transmembrane region" description="Helical" evidence="6">
    <location>
        <begin position="277"/>
        <end position="297"/>
    </location>
</feature>
<dbReference type="InterPro" id="IPR000620">
    <property type="entry name" value="EamA_dom"/>
</dbReference>
<evidence type="ECO:0000259" key="7">
    <source>
        <dbReference type="Pfam" id="PF00892"/>
    </source>
</evidence>
<name>A0A6A4PRQ8_LUPAL</name>
<keyword evidence="3 6" id="KW-0812">Transmembrane</keyword>
<feature type="transmembrane region" description="Helical" evidence="6">
    <location>
        <begin position="132"/>
        <end position="152"/>
    </location>
</feature>
<dbReference type="OrthoDB" id="1728340at2759"/>
<keyword evidence="5 6" id="KW-0472">Membrane</keyword>
<evidence type="ECO:0000256" key="2">
    <source>
        <dbReference type="ARBA" id="ARBA00007635"/>
    </source>
</evidence>
<feature type="transmembrane region" description="Helical" evidence="6">
    <location>
        <begin position="100"/>
        <end position="120"/>
    </location>
</feature>
<evidence type="ECO:0000256" key="5">
    <source>
        <dbReference type="ARBA" id="ARBA00023136"/>
    </source>
</evidence>
<dbReference type="AlphaFoldDB" id="A0A6A4PRQ8"/>
<organism evidence="8 9">
    <name type="scientific">Lupinus albus</name>
    <name type="common">White lupine</name>
    <name type="synonym">Lupinus termis</name>
    <dbReference type="NCBI Taxonomy" id="3870"/>
    <lineage>
        <taxon>Eukaryota</taxon>
        <taxon>Viridiplantae</taxon>
        <taxon>Streptophyta</taxon>
        <taxon>Embryophyta</taxon>
        <taxon>Tracheophyta</taxon>
        <taxon>Spermatophyta</taxon>
        <taxon>Magnoliopsida</taxon>
        <taxon>eudicotyledons</taxon>
        <taxon>Gunneridae</taxon>
        <taxon>Pentapetalae</taxon>
        <taxon>rosids</taxon>
        <taxon>fabids</taxon>
        <taxon>Fabales</taxon>
        <taxon>Fabaceae</taxon>
        <taxon>Papilionoideae</taxon>
        <taxon>50 kb inversion clade</taxon>
        <taxon>genistoids sensu lato</taxon>
        <taxon>core genistoids</taxon>
        <taxon>Genisteae</taxon>
        <taxon>Lupinus</taxon>
    </lineage>
</organism>